<comment type="caution">
    <text evidence="2">The sequence shown here is derived from an EMBL/GenBank/DDBJ whole genome shotgun (WGS) entry which is preliminary data.</text>
</comment>
<reference evidence="2" key="1">
    <citation type="submission" date="2021-03" db="EMBL/GenBank/DDBJ databases">
        <authorList>
            <person name="Tagirdzhanova G."/>
        </authorList>
    </citation>
    <scope>NUCLEOTIDE SEQUENCE</scope>
</reference>
<name>A0A8H3IRG9_9LECA</name>
<protein>
    <submittedName>
        <fullName evidence="2">Uncharacterized protein</fullName>
    </submittedName>
</protein>
<dbReference type="AlphaFoldDB" id="A0A8H3IRG9"/>
<keyword evidence="3" id="KW-1185">Reference proteome</keyword>
<dbReference type="OrthoDB" id="3527108at2759"/>
<organism evidence="2 3">
    <name type="scientific">Gomphillus americanus</name>
    <dbReference type="NCBI Taxonomy" id="1940652"/>
    <lineage>
        <taxon>Eukaryota</taxon>
        <taxon>Fungi</taxon>
        <taxon>Dikarya</taxon>
        <taxon>Ascomycota</taxon>
        <taxon>Pezizomycotina</taxon>
        <taxon>Lecanoromycetes</taxon>
        <taxon>OSLEUM clade</taxon>
        <taxon>Ostropomycetidae</taxon>
        <taxon>Ostropales</taxon>
        <taxon>Graphidaceae</taxon>
        <taxon>Gomphilloideae</taxon>
        <taxon>Gomphillus</taxon>
    </lineage>
</organism>
<evidence type="ECO:0000313" key="2">
    <source>
        <dbReference type="EMBL" id="CAF9930610.1"/>
    </source>
</evidence>
<evidence type="ECO:0000256" key="1">
    <source>
        <dbReference type="SAM" id="MobiDB-lite"/>
    </source>
</evidence>
<feature type="region of interest" description="Disordered" evidence="1">
    <location>
        <begin position="46"/>
        <end position="66"/>
    </location>
</feature>
<gene>
    <name evidence="2" type="ORF">GOMPHAMPRED_005686</name>
</gene>
<dbReference type="Proteomes" id="UP000664169">
    <property type="component" value="Unassembled WGS sequence"/>
</dbReference>
<sequence>MAGLEVREVDTGPVWDIAESISNLRSFFDGSDLREILDELQAKKVKNKRGRNTWQEEQSGGQGEPY</sequence>
<evidence type="ECO:0000313" key="3">
    <source>
        <dbReference type="Proteomes" id="UP000664169"/>
    </source>
</evidence>
<dbReference type="EMBL" id="CAJPDQ010000036">
    <property type="protein sequence ID" value="CAF9930610.1"/>
    <property type="molecule type" value="Genomic_DNA"/>
</dbReference>
<proteinExistence type="predicted"/>
<accession>A0A8H3IRG9</accession>